<keyword evidence="3" id="KW-1185">Reference proteome</keyword>
<evidence type="ECO:0000313" key="2">
    <source>
        <dbReference type="EMBL" id="RRJ28789.1"/>
    </source>
</evidence>
<dbReference type="Proteomes" id="UP000282322">
    <property type="component" value="Unassembled WGS sequence"/>
</dbReference>
<dbReference type="EMBL" id="RRCH01000032">
    <property type="protein sequence ID" value="RRJ28789.1"/>
    <property type="molecule type" value="Genomic_DNA"/>
</dbReference>
<proteinExistence type="predicted"/>
<comment type="caution">
    <text evidence="2">The sequence shown here is derived from an EMBL/GenBank/DDBJ whole genome shotgun (WGS) entry which is preliminary data.</text>
</comment>
<organism evidence="2 3">
    <name type="scientific">Halocatena pleomorpha</name>
    <dbReference type="NCBI Taxonomy" id="1785090"/>
    <lineage>
        <taxon>Archaea</taxon>
        <taxon>Methanobacteriati</taxon>
        <taxon>Methanobacteriota</taxon>
        <taxon>Stenosarchaea group</taxon>
        <taxon>Halobacteria</taxon>
        <taxon>Halobacteriales</taxon>
        <taxon>Natronomonadaceae</taxon>
        <taxon>Halocatena</taxon>
    </lineage>
</organism>
<evidence type="ECO:0000313" key="3">
    <source>
        <dbReference type="Proteomes" id="UP000282322"/>
    </source>
</evidence>
<dbReference type="RefSeq" id="WP_124956052.1">
    <property type="nucleotide sequence ID" value="NZ_RRCH01000032.1"/>
</dbReference>
<protein>
    <submittedName>
        <fullName evidence="2">Uncharacterized protein</fullName>
    </submittedName>
</protein>
<evidence type="ECO:0000256" key="1">
    <source>
        <dbReference type="SAM" id="MobiDB-lite"/>
    </source>
</evidence>
<name>A0A3P3R778_9EURY</name>
<dbReference type="AlphaFoldDB" id="A0A3P3R778"/>
<feature type="region of interest" description="Disordered" evidence="1">
    <location>
        <begin position="1"/>
        <end position="34"/>
    </location>
</feature>
<reference evidence="2 3" key="1">
    <citation type="submission" date="2018-11" db="EMBL/GenBank/DDBJ databases">
        <title>Taxonoimc description of Halomarina strain SPP-AMP-1.</title>
        <authorList>
            <person name="Pal Y."/>
            <person name="Srinivasana K."/>
            <person name="Verma A."/>
            <person name="Kumar P."/>
        </authorList>
    </citation>
    <scope>NUCLEOTIDE SEQUENCE [LARGE SCALE GENOMIC DNA]</scope>
    <source>
        <strain evidence="2 3">SPP-AMP-1</strain>
    </source>
</reference>
<gene>
    <name evidence="2" type="ORF">EIK79_14795</name>
</gene>
<accession>A0A3P3R778</accession>
<sequence length="88" mass="9303">MLDTARITATKGVRPERERAPSTPVRFPNDSNPRDGSAVYITLPPFAAGSSFGFGSIPTEVGAVMRFATSNVGCMGLHQSPNACARSF</sequence>